<comment type="caution">
    <text evidence="2">The sequence shown here is derived from an EMBL/GenBank/DDBJ whole genome shotgun (WGS) entry which is preliminary data.</text>
</comment>
<evidence type="ECO:0000313" key="2">
    <source>
        <dbReference type="EMBL" id="GET85647.1"/>
    </source>
</evidence>
<organism evidence="2 3">
    <name type="scientific">Leishmania tarentolae</name>
    <name type="common">Sauroleishmania tarentolae</name>
    <dbReference type="NCBI Taxonomy" id="5689"/>
    <lineage>
        <taxon>Eukaryota</taxon>
        <taxon>Discoba</taxon>
        <taxon>Euglenozoa</taxon>
        <taxon>Kinetoplastea</taxon>
        <taxon>Metakinetoplastina</taxon>
        <taxon>Trypanosomatida</taxon>
        <taxon>Trypanosomatidae</taxon>
        <taxon>Leishmaniinae</taxon>
        <taxon>Leishmania</taxon>
        <taxon>lizard Leishmania</taxon>
    </lineage>
</organism>
<dbReference type="OrthoDB" id="271173at2759"/>
<sequence>MHNATADPQSSSQALLLPTYALVLTISADAVAHNATANTSTLFAAPDLLYRGVQLLRDNVSGPALFNTLARGRDGIATASLNSLTVNFTLRNGVDLHTANATMSALLPSSSGSRGGVATPVPEHPAHHADPGRGTGWHAEHRHLEDQVVGHPEMPLLSAAAMVYGTYYVYKRHLRPAKEPREAVVVENTQ</sequence>
<dbReference type="AlphaFoldDB" id="A0A640KD29"/>
<protein>
    <submittedName>
        <fullName evidence="2">Uncharacterized protein</fullName>
    </submittedName>
</protein>
<feature type="region of interest" description="Disordered" evidence="1">
    <location>
        <begin position="108"/>
        <end position="135"/>
    </location>
</feature>
<evidence type="ECO:0000313" key="3">
    <source>
        <dbReference type="Proteomes" id="UP000419144"/>
    </source>
</evidence>
<reference evidence="2" key="1">
    <citation type="submission" date="2019-11" db="EMBL/GenBank/DDBJ databases">
        <title>Leishmania tarentolae CDS.</title>
        <authorList>
            <person name="Goto Y."/>
            <person name="Yamagishi J."/>
        </authorList>
    </citation>
    <scope>NUCLEOTIDE SEQUENCE [LARGE SCALE GENOMIC DNA]</scope>
    <source>
        <strain evidence="2">Parrot Tar II</strain>
    </source>
</reference>
<dbReference type="EMBL" id="BLBS01000004">
    <property type="protein sequence ID" value="GET85647.1"/>
    <property type="molecule type" value="Genomic_DNA"/>
</dbReference>
<dbReference type="Proteomes" id="UP000419144">
    <property type="component" value="Unassembled WGS sequence"/>
</dbReference>
<gene>
    <name evidence="2" type="ORF">LtaPh_0404100</name>
</gene>
<evidence type="ECO:0000256" key="1">
    <source>
        <dbReference type="SAM" id="MobiDB-lite"/>
    </source>
</evidence>
<dbReference type="VEuPathDB" id="TriTrypDB:LtaPh_0404100"/>
<proteinExistence type="predicted"/>
<keyword evidence="3" id="KW-1185">Reference proteome</keyword>
<accession>A0A640KD29</accession>
<name>A0A640KD29_LEITA</name>